<gene>
    <name evidence="3" type="ORF">WJU16_23605</name>
</gene>
<reference evidence="4" key="1">
    <citation type="submission" date="2024-03" db="EMBL/GenBank/DDBJ databases">
        <title>Chitinophaga horti sp. nov., isolated from garden soil.</title>
        <authorList>
            <person name="Lee D.S."/>
            <person name="Han D.M."/>
            <person name="Baek J.H."/>
            <person name="Choi D.G."/>
            <person name="Jeon J.H."/>
            <person name="Jeon C.O."/>
        </authorList>
    </citation>
    <scope>NUCLEOTIDE SEQUENCE [LARGE SCALE GENOMIC DNA]</scope>
    <source>
        <strain evidence="4">GPA1</strain>
    </source>
</reference>
<feature type="domain" description="DUF4440" evidence="2">
    <location>
        <begin position="27"/>
        <end position="133"/>
    </location>
</feature>
<dbReference type="Proteomes" id="UP001485459">
    <property type="component" value="Chromosome"/>
</dbReference>
<dbReference type="InterPro" id="IPR032710">
    <property type="entry name" value="NTF2-like_dom_sf"/>
</dbReference>
<dbReference type="Gene3D" id="3.10.450.50">
    <property type="match status" value="1"/>
</dbReference>
<organism evidence="3 4">
    <name type="scientific">Chitinophaga pollutisoli</name>
    <dbReference type="NCBI Taxonomy" id="3133966"/>
    <lineage>
        <taxon>Bacteria</taxon>
        <taxon>Pseudomonadati</taxon>
        <taxon>Bacteroidota</taxon>
        <taxon>Chitinophagia</taxon>
        <taxon>Chitinophagales</taxon>
        <taxon>Chitinophagaceae</taxon>
        <taxon>Chitinophaga</taxon>
    </lineage>
</organism>
<dbReference type="RefSeq" id="WP_341835816.1">
    <property type="nucleotide sequence ID" value="NZ_CP149822.1"/>
</dbReference>
<dbReference type="InterPro" id="IPR027843">
    <property type="entry name" value="DUF4440"/>
</dbReference>
<evidence type="ECO:0000313" key="4">
    <source>
        <dbReference type="Proteomes" id="UP001485459"/>
    </source>
</evidence>
<dbReference type="EMBL" id="CP149822">
    <property type="protein sequence ID" value="WZN40952.1"/>
    <property type="molecule type" value="Genomic_DNA"/>
</dbReference>
<accession>A0ABZ2YMG0</accession>
<proteinExistence type="predicted"/>
<keyword evidence="4" id="KW-1185">Reference proteome</keyword>
<feature type="chain" id="PRO_5045349268" evidence="1">
    <location>
        <begin position="20"/>
        <end position="145"/>
    </location>
</feature>
<dbReference type="Pfam" id="PF14534">
    <property type="entry name" value="DUF4440"/>
    <property type="match status" value="1"/>
</dbReference>
<feature type="signal peptide" evidence="1">
    <location>
        <begin position="1"/>
        <end position="19"/>
    </location>
</feature>
<protein>
    <submittedName>
        <fullName evidence="3">Nuclear transport factor 2 family protein</fullName>
    </submittedName>
</protein>
<dbReference type="SUPFAM" id="SSF54427">
    <property type="entry name" value="NTF2-like"/>
    <property type="match status" value="1"/>
</dbReference>
<name>A0ABZ2YMG0_9BACT</name>
<sequence>MKKLLSLLAFTACCHFAQAQSKDEKDVAAAVAKLRTAMLDADKTALEALTGPALTYGHSNARLENRAEFVDYLVSGKGDFVTMELSDQTIAITGSTAIVRHTLKGDTNDGGKPGKVHLHVMTVWVKSGKDWKLIGRQAVKVPPAS</sequence>
<evidence type="ECO:0000256" key="1">
    <source>
        <dbReference type="SAM" id="SignalP"/>
    </source>
</evidence>
<evidence type="ECO:0000259" key="2">
    <source>
        <dbReference type="Pfam" id="PF14534"/>
    </source>
</evidence>
<evidence type="ECO:0000313" key="3">
    <source>
        <dbReference type="EMBL" id="WZN40952.1"/>
    </source>
</evidence>
<keyword evidence="1" id="KW-0732">Signal</keyword>